<sequence>MKEQCSERKSIPKMELSHQDRISISQCYFPSNRRYTTKSVGPVGVFADHFGTNPCLLTFIAYEPEGTLLRRSEAGTDKRRKRRSSMGSPFSNSNCKRLPVSLLGETRHTRLLEDT</sequence>
<accession>A0A4Y7J7W8</accession>
<protein>
    <submittedName>
        <fullName evidence="2">Uncharacterized protein</fullName>
    </submittedName>
</protein>
<evidence type="ECO:0000256" key="1">
    <source>
        <dbReference type="SAM" id="MobiDB-lite"/>
    </source>
</evidence>
<name>A0A4Y7J7W8_PAPSO</name>
<gene>
    <name evidence="2" type="ORF">C5167_014585</name>
</gene>
<reference evidence="2 3" key="1">
    <citation type="journal article" date="2018" name="Science">
        <title>The opium poppy genome and morphinan production.</title>
        <authorList>
            <person name="Guo L."/>
            <person name="Winzer T."/>
            <person name="Yang X."/>
            <person name="Li Y."/>
            <person name="Ning Z."/>
            <person name="He Z."/>
            <person name="Teodor R."/>
            <person name="Lu Y."/>
            <person name="Bowser T.A."/>
            <person name="Graham I.A."/>
            <person name="Ye K."/>
        </authorList>
    </citation>
    <scope>NUCLEOTIDE SEQUENCE [LARGE SCALE GENOMIC DNA]</scope>
    <source>
        <strain evidence="3">cv. HN1</strain>
        <tissue evidence="2">Leaves</tissue>
    </source>
</reference>
<dbReference type="EMBL" id="CM010717">
    <property type="protein sequence ID" value="RZC55725.1"/>
    <property type="molecule type" value="Genomic_DNA"/>
</dbReference>
<evidence type="ECO:0000313" key="2">
    <source>
        <dbReference type="EMBL" id="RZC55725.1"/>
    </source>
</evidence>
<keyword evidence="3" id="KW-1185">Reference proteome</keyword>
<dbReference type="Gramene" id="RZC55725">
    <property type="protein sequence ID" value="RZC55725"/>
    <property type="gene ID" value="C5167_014585"/>
</dbReference>
<evidence type="ECO:0000313" key="3">
    <source>
        <dbReference type="Proteomes" id="UP000316621"/>
    </source>
</evidence>
<feature type="region of interest" description="Disordered" evidence="1">
    <location>
        <begin position="70"/>
        <end position="97"/>
    </location>
</feature>
<dbReference type="Proteomes" id="UP000316621">
    <property type="component" value="Chromosome 3"/>
</dbReference>
<organism evidence="2 3">
    <name type="scientific">Papaver somniferum</name>
    <name type="common">Opium poppy</name>
    <dbReference type="NCBI Taxonomy" id="3469"/>
    <lineage>
        <taxon>Eukaryota</taxon>
        <taxon>Viridiplantae</taxon>
        <taxon>Streptophyta</taxon>
        <taxon>Embryophyta</taxon>
        <taxon>Tracheophyta</taxon>
        <taxon>Spermatophyta</taxon>
        <taxon>Magnoliopsida</taxon>
        <taxon>Ranunculales</taxon>
        <taxon>Papaveraceae</taxon>
        <taxon>Papaveroideae</taxon>
        <taxon>Papaver</taxon>
    </lineage>
</organism>
<feature type="compositionally biased region" description="Polar residues" evidence="1">
    <location>
        <begin position="85"/>
        <end position="95"/>
    </location>
</feature>
<dbReference type="AlphaFoldDB" id="A0A4Y7J7W8"/>
<proteinExistence type="predicted"/>